<proteinExistence type="predicted"/>
<sequence length="106" mass="12131">MSSYRLDAHQSRKPQNRANFTGVNLFRHSIHHGCLSRGLNSVPCLVRKNPLGIRSPPLLKRRTRRPPFVLFLQPKSPLLYVTGSHVTPLSNVLESSEQVQRFHQPQ</sequence>
<name>A0A4Y2NE29_ARAVE</name>
<dbReference type="EMBL" id="BGPR01008919">
    <property type="protein sequence ID" value="GBN36899.1"/>
    <property type="molecule type" value="Genomic_DNA"/>
</dbReference>
<dbReference type="Proteomes" id="UP000499080">
    <property type="component" value="Unassembled WGS sequence"/>
</dbReference>
<gene>
    <name evidence="1" type="ORF">AVEN_176891_1</name>
</gene>
<evidence type="ECO:0000313" key="2">
    <source>
        <dbReference type="Proteomes" id="UP000499080"/>
    </source>
</evidence>
<dbReference type="AlphaFoldDB" id="A0A4Y2NE29"/>
<evidence type="ECO:0000313" key="1">
    <source>
        <dbReference type="EMBL" id="GBN36899.1"/>
    </source>
</evidence>
<accession>A0A4Y2NE29</accession>
<reference evidence="1 2" key="1">
    <citation type="journal article" date="2019" name="Sci. Rep.">
        <title>Orb-weaving spider Araneus ventricosus genome elucidates the spidroin gene catalogue.</title>
        <authorList>
            <person name="Kono N."/>
            <person name="Nakamura H."/>
            <person name="Ohtoshi R."/>
            <person name="Moran D.A.P."/>
            <person name="Shinohara A."/>
            <person name="Yoshida Y."/>
            <person name="Fujiwara M."/>
            <person name="Mori M."/>
            <person name="Tomita M."/>
            <person name="Arakawa K."/>
        </authorList>
    </citation>
    <scope>NUCLEOTIDE SEQUENCE [LARGE SCALE GENOMIC DNA]</scope>
</reference>
<protein>
    <submittedName>
        <fullName evidence="1">Uncharacterized protein</fullName>
    </submittedName>
</protein>
<keyword evidence="2" id="KW-1185">Reference proteome</keyword>
<organism evidence="1 2">
    <name type="scientific">Araneus ventricosus</name>
    <name type="common">Orbweaver spider</name>
    <name type="synonym">Epeira ventricosa</name>
    <dbReference type="NCBI Taxonomy" id="182803"/>
    <lineage>
        <taxon>Eukaryota</taxon>
        <taxon>Metazoa</taxon>
        <taxon>Ecdysozoa</taxon>
        <taxon>Arthropoda</taxon>
        <taxon>Chelicerata</taxon>
        <taxon>Arachnida</taxon>
        <taxon>Araneae</taxon>
        <taxon>Araneomorphae</taxon>
        <taxon>Entelegynae</taxon>
        <taxon>Araneoidea</taxon>
        <taxon>Araneidae</taxon>
        <taxon>Araneus</taxon>
    </lineage>
</organism>
<comment type="caution">
    <text evidence="1">The sequence shown here is derived from an EMBL/GenBank/DDBJ whole genome shotgun (WGS) entry which is preliminary data.</text>
</comment>